<dbReference type="EMBL" id="SJOL01000240">
    <property type="protein sequence ID" value="TGZ75911.1"/>
    <property type="molecule type" value="Genomic_DNA"/>
</dbReference>
<comment type="caution">
    <text evidence="2">The sequence shown here is derived from an EMBL/GenBank/DDBJ whole genome shotgun (WGS) entry which is preliminary data.</text>
</comment>
<protein>
    <recommendedName>
        <fullName evidence="4">GDNF/GAS1 domain-containing protein</fullName>
    </recommendedName>
</protein>
<reference evidence="2 3" key="1">
    <citation type="journal article" date="2019" name="BMC Genomics">
        <title>New insights from Opisthorchis felineus genome: update on genomics of the epidemiologically important liver flukes.</title>
        <authorList>
            <person name="Ershov N.I."/>
            <person name="Mordvinov V.A."/>
            <person name="Prokhortchouk E.B."/>
            <person name="Pakharukova M.Y."/>
            <person name="Gunbin K.V."/>
            <person name="Ustyantsev K."/>
            <person name="Genaev M.A."/>
            <person name="Blinov A.G."/>
            <person name="Mazur A."/>
            <person name="Boulygina E."/>
            <person name="Tsygankova S."/>
            <person name="Khrameeva E."/>
            <person name="Chekanov N."/>
            <person name="Fan G."/>
            <person name="Xiao A."/>
            <person name="Zhang H."/>
            <person name="Xu X."/>
            <person name="Yang H."/>
            <person name="Solovyev V."/>
            <person name="Lee S.M."/>
            <person name="Liu X."/>
            <person name="Afonnikov D.A."/>
            <person name="Skryabin K.G."/>
        </authorList>
    </citation>
    <scope>NUCLEOTIDE SEQUENCE [LARGE SCALE GENOMIC DNA]</scope>
    <source>
        <strain evidence="2">AK-0245</strain>
        <tissue evidence="2">Whole organism</tissue>
    </source>
</reference>
<accession>A0A4S2MGG4</accession>
<organism evidence="2 3">
    <name type="scientific">Opisthorchis felineus</name>
    <dbReference type="NCBI Taxonomy" id="147828"/>
    <lineage>
        <taxon>Eukaryota</taxon>
        <taxon>Metazoa</taxon>
        <taxon>Spiralia</taxon>
        <taxon>Lophotrochozoa</taxon>
        <taxon>Platyhelminthes</taxon>
        <taxon>Trematoda</taxon>
        <taxon>Digenea</taxon>
        <taxon>Opisthorchiida</taxon>
        <taxon>Opisthorchiata</taxon>
        <taxon>Opisthorchiidae</taxon>
        <taxon>Opisthorchis</taxon>
    </lineage>
</organism>
<dbReference type="OrthoDB" id="6256093at2759"/>
<evidence type="ECO:0008006" key="4">
    <source>
        <dbReference type="Google" id="ProtNLM"/>
    </source>
</evidence>
<dbReference type="Proteomes" id="UP000308267">
    <property type="component" value="Unassembled WGS sequence"/>
</dbReference>
<dbReference type="STRING" id="147828.A0A4S2MGG4"/>
<feature type="signal peptide" evidence="1">
    <location>
        <begin position="1"/>
        <end position="18"/>
    </location>
</feature>
<gene>
    <name evidence="2" type="ORF">CRM22_000145</name>
</gene>
<proteinExistence type="predicted"/>
<evidence type="ECO:0000313" key="3">
    <source>
        <dbReference type="Proteomes" id="UP000308267"/>
    </source>
</evidence>
<name>A0A4S2MGG4_OPIFE</name>
<evidence type="ECO:0000256" key="1">
    <source>
        <dbReference type="SAM" id="SignalP"/>
    </source>
</evidence>
<dbReference type="AlphaFoldDB" id="A0A4S2MGG4"/>
<keyword evidence="1" id="KW-0732">Signal</keyword>
<keyword evidence="3" id="KW-1185">Reference proteome</keyword>
<sequence>MRDRLLLLLILGVGLIKIYEEYDEEEGDEFGSPDPIKHKHSRRDTFSVVNQMPLKALSEETVEAMHFGGRIKMSECKDISDECSCRYVPTLALFKVCRRLKCFGEDSCGNQLSENANEVGSFGANNHSKPLIWIKNCRQAILLGERLCECRRFLYHRDEYYQMEQAANAAIEIPSGSVENLSL</sequence>
<feature type="chain" id="PRO_5020353379" description="GDNF/GAS1 domain-containing protein" evidence="1">
    <location>
        <begin position="19"/>
        <end position="183"/>
    </location>
</feature>
<evidence type="ECO:0000313" key="2">
    <source>
        <dbReference type="EMBL" id="TGZ75911.1"/>
    </source>
</evidence>